<dbReference type="AlphaFoldDB" id="A0A1B7LG28"/>
<dbReference type="EMBL" id="LYVF01000099">
    <property type="protein sequence ID" value="OAT83683.1"/>
    <property type="molecule type" value="Genomic_DNA"/>
</dbReference>
<sequence length="134" mass="14480">MVLSLLAGAALGAGGHWYFADHLPKVRMMAMAKEQQEQLNKMVRSGDVVSVKPDEITIKVTHSGDPQFNGKTITVKTDQYTSVQAGMDFISKPGQATDLTKYLKPGIHVDLLVNGNKAVAVHWNPPGQGQPGQK</sequence>
<name>A0A1B7LG28_9FIRM</name>
<protein>
    <recommendedName>
        <fullName evidence="3">DUF5666 domain-containing protein</fullName>
    </recommendedName>
</protein>
<accession>A0A1B7LG28</accession>
<evidence type="ECO:0000313" key="2">
    <source>
        <dbReference type="Proteomes" id="UP000078532"/>
    </source>
</evidence>
<evidence type="ECO:0008006" key="3">
    <source>
        <dbReference type="Google" id="ProtNLM"/>
    </source>
</evidence>
<organism evidence="1 2">
    <name type="scientific">Desulfotomaculum copahuensis</name>
    <dbReference type="NCBI Taxonomy" id="1838280"/>
    <lineage>
        <taxon>Bacteria</taxon>
        <taxon>Bacillati</taxon>
        <taxon>Bacillota</taxon>
        <taxon>Clostridia</taxon>
        <taxon>Eubacteriales</taxon>
        <taxon>Desulfotomaculaceae</taxon>
        <taxon>Desulfotomaculum</taxon>
    </lineage>
</organism>
<dbReference type="Proteomes" id="UP000078532">
    <property type="component" value="Unassembled WGS sequence"/>
</dbReference>
<dbReference type="STRING" id="1838280.A6M21_07555"/>
<keyword evidence="2" id="KW-1185">Reference proteome</keyword>
<proteinExistence type="predicted"/>
<reference evidence="1 2" key="1">
    <citation type="submission" date="2016-04" db="EMBL/GenBank/DDBJ databases">
        <authorList>
            <person name="Evans L.H."/>
            <person name="Alamgir A."/>
            <person name="Owens N."/>
            <person name="Weber N.D."/>
            <person name="Virtaneva K."/>
            <person name="Barbian K."/>
            <person name="Babar A."/>
            <person name="Rosenke K."/>
        </authorList>
    </citation>
    <scope>NUCLEOTIDE SEQUENCE [LARGE SCALE GENOMIC DNA]</scope>
    <source>
        <strain evidence="1 2">LMa1</strain>
    </source>
</reference>
<comment type="caution">
    <text evidence="1">The sequence shown here is derived from an EMBL/GenBank/DDBJ whole genome shotgun (WGS) entry which is preliminary data.</text>
</comment>
<evidence type="ECO:0000313" key="1">
    <source>
        <dbReference type="EMBL" id="OAT83683.1"/>
    </source>
</evidence>
<gene>
    <name evidence="1" type="ORF">A6M21_07555</name>
</gene>